<dbReference type="EMBL" id="RYYV01000003">
    <property type="protein sequence ID" value="RUL78381.1"/>
    <property type="molecule type" value="Genomic_DNA"/>
</dbReference>
<dbReference type="Gene3D" id="1.50.10.20">
    <property type="match status" value="1"/>
</dbReference>
<keyword evidence="3" id="KW-1185">Reference proteome</keyword>
<name>A0A3S0RME3_9GAMM</name>
<dbReference type="OrthoDB" id="9762614at2"/>
<organism evidence="2 3">
    <name type="scientific">Dyella choica</name>
    <dbReference type="NCBI Taxonomy" id="1927959"/>
    <lineage>
        <taxon>Bacteria</taxon>
        <taxon>Pseudomonadati</taxon>
        <taxon>Pseudomonadota</taxon>
        <taxon>Gammaproteobacteria</taxon>
        <taxon>Lysobacterales</taxon>
        <taxon>Rhodanobacteraceae</taxon>
        <taxon>Dyella</taxon>
    </lineage>
</organism>
<evidence type="ECO:0000256" key="1">
    <source>
        <dbReference type="SAM" id="SignalP"/>
    </source>
</evidence>
<dbReference type="RefSeq" id="WP_126683820.1">
    <property type="nucleotide sequence ID" value="NZ_RYYV01000003.1"/>
</dbReference>
<protein>
    <submittedName>
        <fullName evidence="2">Uncharacterized protein</fullName>
    </submittedName>
</protein>
<gene>
    <name evidence="2" type="ORF">EKH80_06050</name>
</gene>
<keyword evidence="1" id="KW-0732">Signal</keyword>
<feature type="chain" id="PRO_5018620204" evidence="1">
    <location>
        <begin position="19"/>
        <end position="482"/>
    </location>
</feature>
<feature type="signal peptide" evidence="1">
    <location>
        <begin position="1"/>
        <end position="18"/>
    </location>
</feature>
<dbReference type="GO" id="GO:0005975">
    <property type="term" value="P:carbohydrate metabolic process"/>
    <property type="evidence" value="ECO:0007669"/>
    <property type="project" value="InterPro"/>
</dbReference>
<dbReference type="AlphaFoldDB" id="A0A3S0RME3"/>
<dbReference type="Proteomes" id="UP000274358">
    <property type="component" value="Unassembled WGS sequence"/>
</dbReference>
<proteinExistence type="predicted"/>
<evidence type="ECO:0000313" key="3">
    <source>
        <dbReference type="Proteomes" id="UP000274358"/>
    </source>
</evidence>
<accession>A0A3S0RME3</accession>
<comment type="caution">
    <text evidence="2">The sequence shown here is derived from an EMBL/GenBank/DDBJ whole genome shotgun (WGS) entry which is preliminary data.</text>
</comment>
<evidence type="ECO:0000313" key="2">
    <source>
        <dbReference type="EMBL" id="RUL78381.1"/>
    </source>
</evidence>
<sequence>MTKWIAALLALFAVGAVAEPVSFNRAGSEAVDAMVHVFYTGDGKWRECAAKDCHASNQDWGVDSMTYVLWLDWKTAKDAKVAPLMSALAQTAPSYPAPCTEGVACSSWSDVPEWDSIAASREYEITHDAMALQKARAAFDFVEHAQVFARGACPAINYQLADGGTNHLKTLETDANAVKAAILLYETTHEQRYLTSAFTRYASIRRYYLDPKVPLYSVYVFDNGTKCEQTPHRFFASVNGDMIWNGLHLYNATHKAAYLKESLATARAVDERLSDARGIFADLQAENDIAEPLIEAFYELATERHFQPARQWLLRNAAVALSVRAHDGTFGRFFDGPAPTSLTSVWQSNGGFALAVAVAAVAPNTTAPTNSDWLGAHFVARDITLTSEPIAFDGSAVALIGTIGDNCCEAGHARVVVDGIETFDQTGIWQNKSSSGRPTPDAVLFAWRWPKTGHHTVRFMPGTENAKEGGAYLHLGGYWVLP</sequence>
<dbReference type="InterPro" id="IPR008928">
    <property type="entry name" value="6-hairpin_glycosidase_sf"/>
</dbReference>
<reference evidence="2 3" key="1">
    <citation type="submission" date="2018-12" db="EMBL/GenBank/DDBJ databases">
        <title>Dyella dinghuensis sp. nov. DHOA06 and Dyella choica sp. nov. 4M-K27, isolated from forest soil.</title>
        <authorList>
            <person name="Qiu L.-H."/>
            <person name="Gao Z.-H."/>
        </authorList>
    </citation>
    <scope>NUCLEOTIDE SEQUENCE [LARGE SCALE GENOMIC DNA]</scope>
    <source>
        <strain evidence="2 3">4M-K27</strain>
    </source>
</reference>
<dbReference type="SUPFAM" id="SSF48208">
    <property type="entry name" value="Six-hairpin glycosidases"/>
    <property type="match status" value="1"/>
</dbReference>